<keyword evidence="1" id="KW-0175">Coiled coil</keyword>
<sequence length="387" mass="43694">METMEGKIETVPGVLSEEKKIPEVSEKHHDHEGEENRVLIEKTEGIVKVDESKNEGKLLGSVVASQEIVTPAKLINLSNLEAGKESSGDAPSSPKIFVSLKSPVKDNFRKSPLNMEIADSLHERNLQKEAKITTMRLKKKANEIGQMRSVPEINPKSKKIVEKSGKVGMLEDESHSISKNEVEEEDSFYKIIQDSQYSSGLNQEKSQTLTKRKTLKLNDRQAGFDNSELIRSAVKLRDNLPSKSPEPQKPVLDVVKKGEILRKKKAQKIKEAEEKKKAHELDGCTFKPILLNKNQISDSGSFVIHQSQSVKALKKKNPSNSSEQKILTRLEYEEKYELAQAKLYDPKYVAISPVNYHIKYKIGYNEDYLIAKAQPMVDYRIVGNLLE</sequence>
<gene>
    <name evidence="3" type="ORF">SteCoe_36563</name>
</gene>
<feature type="region of interest" description="Disordered" evidence="2">
    <location>
        <begin position="1"/>
        <end position="35"/>
    </location>
</feature>
<evidence type="ECO:0000313" key="4">
    <source>
        <dbReference type="Proteomes" id="UP000187209"/>
    </source>
</evidence>
<feature type="compositionally biased region" description="Basic and acidic residues" evidence="2">
    <location>
        <begin position="16"/>
        <end position="35"/>
    </location>
</feature>
<evidence type="ECO:0000256" key="1">
    <source>
        <dbReference type="SAM" id="Coils"/>
    </source>
</evidence>
<keyword evidence="4" id="KW-1185">Reference proteome</keyword>
<evidence type="ECO:0000313" key="3">
    <source>
        <dbReference type="EMBL" id="OMJ66555.1"/>
    </source>
</evidence>
<organism evidence="3 4">
    <name type="scientific">Stentor coeruleus</name>
    <dbReference type="NCBI Taxonomy" id="5963"/>
    <lineage>
        <taxon>Eukaryota</taxon>
        <taxon>Sar</taxon>
        <taxon>Alveolata</taxon>
        <taxon>Ciliophora</taxon>
        <taxon>Postciliodesmatophora</taxon>
        <taxon>Heterotrichea</taxon>
        <taxon>Heterotrichida</taxon>
        <taxon>Stentoridae</taxon>
        <taxon>Stentor</taxon>
    </lineage>
</organism>
<proteinExistence type="predicted"/>
<dbReference type="Proteomes" id="UP000187209">
    <property type="component" value="Unassembled WGS sequence"/>
</dbReference>
<comment type="caution">
    <text evidence="3">The sequence shown here is derived from an EMBL/GenBank/DDBJ whole genome shotgun (WGS) entry which is preliminary data.</text>
</comment>
<reference evidence="3 4" key="1">
    <citation type="submission" date="2016-11" db="EMBL/GenBank/DDBJ databases">
        <title>The macronuclear genome of Stentor coeruleus: a giant cell with tiny introns.</title>
        <authorList>
            <person name="Slabodnick M."/>
            <person name="Ruby J.G."/>
            <person name="Reiff S.B."/>
            <person name="Swart E.C."/>
            <person name="Gosai S."/>
            <person name="Prabakaran S."/>
            <person name="Witkowska E."/>
            <person name="Larue G.E."/>
            <person name="Fisher S."/>
            <person name="Freeman R.M."/>
            <person name="Gunawardena J."/>
            <person name="Chu W."/>
            <person name="Stover N.A."/>
            <person name="Gregory B.D."/>
            <person name="Nowacki M."/>
            <person name="Derisi J."/>
            <person name="Roy S.W."/>
            <person name="Marshall W.F."/>
            <person name="Sood P."/>
        </authorList>
    </citation>
    <scope>NUCLEOTIDE SEQUENCE [LARGE SCALE GENOMIC DNA]</scope>
    <source>
        <strain evidence="3">WM001</strain>
    </source>
</reference>
<evidence type="ECO:0000256" key="2">
    <source>
        <dbReference type="SAM" id="MobiDB-lite"/>
    </source>
</evidence>
<dbReference type="AlphaFoldDB" id="A0A1R2AQ35"/>
<name>A0A1R2AQ35_9CILI</name>
<dbReference type="EMBL" id="MPUH01001689">
    <property type="protein sequence ID" value="OMJ66555.1"/>
    <property type="molecule type" value="Genomic_DNA"/>
</dbReference>
<accession>A0A1R2AQ35</accession>
<feature type="coiled-coil region" evidence="1">
    <location>
        <begin position="255"/>
        <end position="282"/>
    </location>
</feature>
<protein>
    <submittedName>
        <fullName evidence="3">Uncharacterized protein</fullName>
    </submittedName>
</protein>